<feature type="transmembrane region" description="Helical" evidence="2">
    <location>
        <begin position="54"/>
        <end position="75"/>
    </location>
</feature>
<feature type="transmembrane region" description="Helical" evidence="2">
    <location>
        <begin position="204"/>
        <end position="224"/>
    </location>
</feature>
<keyword evidence="2" id="KW-0472">Membrane</keyword>
<gene>
    <name evidence="4" type="ORF">HYPSUDRAFT_40221</name>
</gene>
<keyword evidence="5" id="KW-1185">Reference proteome</keyword>
<organism evidence="4 5">
    <name type="scientific">Hypholoma sublateritium (strain FD-334 SS-4)</name>
    <dbReference type="NCBI Taxonomy" id="945553"/>
    <lineage>
        <taxon>Eukaryota</taxon>
        <taxon>Fungi</taxon>
        <taxon>Dikarya</taxon>
        <taxon>Basidiomycota</taxon>
        <taxon>Agaricomycotina</taxon>
        <taxon>Agaricomycetes</taxon>
        <taxon>Agaricomycetidae</taxon>
        <taxon>Agaricales</taxon>
        <taxon>Agaricineae</taxon>
        <taxon>Strophariaceae</taxon>
        <taxon>Hypholoma</taxon>
    </lineage>
</organism>
<accession>A0A0D2L7J6</accession>
<reference evidence="5" key="1">
    <citation type="submission" date="2014-04" db="EMBL/GenBank/DDBJ databases">
        <title>Evolutionary Origins and Diversification of the Mycorrhizal Mutualists.</title>
        <authorList>
            <consortium name="DOE Joint Genome Institute"/>
            <consortium name="Mycorrhizal Genomics Consortium"/>
            <person name="Kohler A."/>
            <person name="Kuo A."/>
            <person name="Nagy L.G."/>
            <person name="Floudas D."/>
            <person name="Copeland A."/>
            <person name="Barry K.W."/>
            <person name="Cichocki N."/>
            <person name="Veneault-Fourrey C."/>
            <person name="LaButti K."/>
            <person name="Lindquist E.A."/>
            <person name="Lipzen A."/>
            <person name="Lundell T."/>
            <person name="Morin E."/>
            <person name="Murat C."/>
            <person name="Riley R."/>
            <person name="Ohm R."/>
            <person name="Sun H."/>
            <person name="Tunlid A."/>
            <person name="Henrissat B."/>
            <person name="Grigoriev I.V."/>
            <person name="Hibbett D.S."/>
            <person name="Martin F."/>
        </authorList>
    </citation>
    <scope>NUCLEOTIDE SEQUENCE [LARGE SCALE GENOMIC DNA]</scope>
    <source>
        <strain evidence="5">FD-334 SS-4</strain>
    </source>
</reference>
<keyword evidence="2" id="KW-0812">Transmembrane</keyword>
<evidence type="ECO:0000256" key="2">
    <source>
        <dbReference type="SAM" id="Phobius"/>
    </source>
</evidence>
<feature type="compositionally biased region" description="Polar residues" evidence="1">
    <location>
        <begin position="315"/>
        <end position="326"/>
    </location>
</feature>
<feature type="transmembrane region" description="Helical" evidence="2">
    <location>
        <begin position="119"/>
        <end position="142"/>
    </location>
</feature>
<dbReference type="PANTHER" id="PTHR40465:SF1">
    <property type="entry name" value="DUF6534 DOMAIN-CONTAINING PROTEIN"/>
    <property type="match status" value="1"/>
</dbReference>
<feature type="region of interest" description="Disordered" evidence="1">
    <location>
        <begin position="308"/>
        <end position="343"/>
    </location>
</feature>
<evidence type="ECO:0000313" key="4">
    <source>
        <dbReference type="EMBL" id="KJA23097.1"/>
    </source>
</evidence>
<dbReference type="Pfam" id="PF20152">
    <property type="entry name" value="DUF6534"/>
    <property type="match status" value="1"/>
</dbReference>
<feature type="transmembrane region" description="Helical" evidence="2">
    <location>
        <begin position="162"/>
        <end position="183"/>
    </location>
</feature>
<dbReference type="InterPro" id="IPR045339">
    <property type="entry name" value="DUF6534"/>
</dbReference>
<dbReference type="OrthoDB" id="2953893at2759"/>
<evidence type="ECO:0000256" key="1">
    <source>
        <dbReference type="SAM" id="MobiDB-lite"/>
    </source>
</evidence>
<proteinExistence type="predicted"/>
<evidence type="ECO:0000259" key="3">
    <source>
        <dbReference type="Pfam" id="PF20152"/>
    </source>
</evidence>
<protein>
    <recommendedName>
        <fullName evidence="3">DUF6534 domain-containing protein</fullName>
    </recommendedName>
</protein>
<dbReference type="Proteomes" id="UP000054270">
    <property type="component" value="Unassembled WGS sequence"/>
</dbReference>
<dbReference type="OMA" id="WRIWILG"/>
<name>A0A0D2L7J6_HYPSF</name>
<keyword evidence="2" id="KW-1133">Transmembrane helix</keyword>
<sequence length="359" mass="39684">MAMTSEIPSDIVLLTSPQLFGMMFNWGLWGVLSVQVYIYYLFFKDSIRVRILVYSLYLLECIQIGLSSADIFYWFAKGWGQLSYLADPHFAPIDMPMVAGVIAMVVQLYFTWRIWILGSCLPLCIVIALVSIGQGIAGFVSGIQALQRGDLTKLSSLVTPKIWLAGAALSDTLIAISMCFFLYRARKHSRVPRTKYILRRIIALTIETNSLTASIAILTLILFVRFSNNTLYLCPPYALGKLYTNTLLVIFNNRIRLPKNSSDDDSAGLKVVASVHTPPRTSNHSSSDAPPRQGDQVVVTVLRESDAPSEVDVEAQSNSGTVTAASNIHPAVRRQTPPSADDVSERISMEILKPEGIAF</sequence>
<evidence type="ECO:0000313" key="5">
    <source>
        <dbReference type="Proteomes" id="UP000054270"/>
    </source>
</evidence>
<feature type="transmembrane region" description="Helical" evidence="2">
    <location>
        <begin position="20"/>
        <end position="42"/>
    </location>
</feature>
<dbReference type="EMBL" id="KN817545">
    <property type="protein sequence ID" value="KJA23097.1"/>
    <property type="molecule type" value="Genomic_DNA"/>
</dbReference>
<feature type="transmembrane region" description="Helical" evidence="2">
    <location>
        <begin position="95"/>
        <end position="112"/>
    </location>
</feature>
<dbReference type="AlphaFoldDB" id="A0A0D2L7J6"/>
<dbReference type="PANTHER" id="PTHR40465">
    <property type="entry name" value="CHROMOSOME 1, WHOLE GENOME SHOTGUN SEQUENCE"/>
    <property type="match status" value="1"/>
</dbReference>
<feature type="domain" description="DUF6534" evidence="3">
    <location>
        <begin position="167"/>
        <end position="254"/>
    </location>
</feature>